<reference evidence="1" key="1">
    <citation type="submission" date="2018-05" db="EMBL/GenBank/DDBJ databases">
        <authorList>
            <person name="Lanie J.A."/>
            <person name="Ng W.-L."/>
            <person name="Kazmierczak K.M."/>
            <person name="Andrzejewski T.M."/>
            <person name="Davidsen T.M."/>
            <person name="Wayne K.J."/>
            <person name="Tettelin H."/>
            <person name="Glass J.I."/>
            <person name="Rusch D."/>
            <person name="Podicherti R."/>
            <person name="Tsui H.-C.T."/>
            <person name="Winkler M.E."/>
        </authorList>
    </citation>
    <scope>NUCLEOTIDE SEQUENCE</scope>
</reference>
<accession>A0A381SGM0</accession>
<organism evidence="1">
    <name type="scientific">marine metagenome</name>
    <dbReference type="NCBI Taxonomy" id="408172"/>
    <lineage>
        <taxon>unclassified sequences</taxon>
        <taxon>metagenomes</taxon>
        <taxon>ecological metagenomes</taxon>
    </lineage>
</organism>
<proteinExistence type="predicted"/>
<protein>
    <submittedName>
        <fullName evidence="1">Uncharacterized protein</fullName>
    </submittedName>
</protein>
<gene>
    <name evidence="1" type="ORF">METZ01_LOCUS56096</name>
</gene>
<sequence>MLTIHLHIKDGPEITLTADGKDSECQLLSVVERVLLPNYFTTKRSYIQSSIEDTDRSNGREPLHFSQIDQPWTTQPSNQESQFANFCKEHDPRSDRGRILVAAEGARLFLRMDYVSPEELKPLFITVGWPEPIDFVTTIRNASRKNCGWIERVRGKQGYYTVTEKGRNTMVS</sequence>
<dbReference type="AlphaFoldDB" id="A0A381SGM0"/>
<name>A0A381SGM0_9ZZZZ</name>
<evidence type="ECO:0000313" key="1">
    <source>
        <dbReference type="EMBL" id="SVA03242.1"/>
    </source>
</evidence>
<dbReference type="EMBL" id="UINC01003086">
    <property type="protein sequence ID" value="SVA03242.1"/>
    <property type="molecule type" value="Genomic_DNA"/>
</dbReference>